<keyword evidence="7" id="KW-1185">Reference proteome</keyword>
<dbReference type="GO" id="GO:0042742">
    <property type="term" value="P:defense response to bacterium"/>
    <property type="evidence" value="ECO:0007669"/>
    <property type="project" value="UniProtKB-ARBA"/>
</dbReference>
<keyword evidence="2" id="KW-0611">Plant defense</keyword>
<gene>
    <name evidence="6" type="ORF">QJS10_CPB15g01321</name>
</gene>
<feature type="region of interest" description="Disordered" evidence="3">
    <location>
        <begin position="119"/>
        <end position="170"/>
    </location>
</feature>
<dbReference type="InterPro" id="IPR044974">
    <property type="entry name" value="Disease_R_plants"/>
</dbReference>
<dbReference type="FunFam" id="1.10.10.10:FF:000322">
    <property type="entry name" value="Probable disease resistance protein At1g63360"/>
    <property type="match status" value="1"/>
</dbReference>
<dbReference type="Gene3D" id="3.80.10.10">
    <property type="entry name" value="Ribonuclease Inhibitor"/>
    <property type="match status" value="2"/>
</dbReference>
<organism evidence="6 7">
    <name type="scientific">Acorus calamus</name>
    <name type="common">Sweet flag</name>
    <dbReference type="NCBI Taxonomy" id="4465"/>
    <lineage>
        <taxon>Eukaryota</taxon>
        <taxon>Viridiplantae</taxon>
        <taxon>Streptophyta</taxon>
        <taxon>Embryophyta</taxon>
        <taxon>Tracheophyta</taxon>
        <taxon>Spermatophyta</taxon>
        <taxon>Magnoliopsida</taxon>
        <taxon>Liliopsida</taxon>
        <taxon>Acoraceae</taxon>
        <taxon>Acorus</taxon>
    </lineage>
</organism>
<dbReference type="AlphaFoldDB" id="A0AAV9D814"/>
<dbReference type="InterPro" id="IPR058922">
    <property type="entry name" value="WHD_DRP"/>
</dbReference>
<dbReference type="InterPro" id="IPR032675">
    <property type="entry name" value="LRR_dom_sf"/>
</dbReference>
<evidence type="ECO:0000313" key="7">
    <source>
        <dbReference type="Proteomes" id="UP001180020"/>
    </source>
</evidence>
<dbReference type="Pfam" id="PF23559">
    <property type="entry name" value="WHD_DRP"/>
    <property type="match status" value="1"/>
</dbReference>
<evidence type="ECO:0000256" key="1">
    <source>
        <dbReference type="ARBA" id="ARBA00022737"/>
    </source>
</evidence>
<name>A0AAV9D814_ACOCL</name>
<feature type="compositionally biased region" description="Low complexity" evidence="3">
    <location>
        <begin position="148"/>
        <end position="157"/>
    </location>
</feature>
<dbReference type="InterPro" id="IPR036388">
    <property type="entry name" value="WH-like_DNA-bd_sf"/>
</dbReference>
<dbReference type="SUPFAM" id="SSF52047">
    <property type="entry name" value="RNI-like"/>
    <property type="match status" value="1"/>
</dbReference>
<reference evidence="6" key="2">
    <citation type="submission" date="2023-06" db="EMBL/GenBank/DDBJ databases">
        <authorList>
            <person name="Ma L."/>
            <person name="Liu K.-W."/>
            <person name="Li Z."/>
            <person name="Hsiao Y.-Y."/>
            <person name="Qi Y."/>
            <person name="Fu T."/>
            <person name="Tang G."/>
            <person name="Zhang D."/>
            <person name="Sun W.-H."/>
            <person name="Liu D.-K."/>
            <person name="Li Y."/>
            <person name="Chen G.-Z."/>
            <person name="Liu X.-D."/>
            <person name="Liao X.-Y."/>
            <person name="Jiang Y.-T."/>
            <person name="Yu X."/>
            <person name="Hao Y."/>
            <person name="Huang J."/>
            <person name="Zhao X.-W."/>
            <person name="Ke S."/>
            <person name="Chen Y.-Y."/>
            <person name="Wu W.-L."/>
            <person name="Hsu J.-L."/>
            <person name="Lin Y.-F."/>
            <person name="Huang M.-D."/>
            <person name="Li C.-Y."/>
            <person name="Huang L."/>
            <person name="Wang Z.-W."/>
            <person name="Zhao X."/>
            <person name="Zhong W.-Y."/>
            <person name="Peng D.-H."/>
            <person name="Ahmad S."/>
            <person name="Lan S."/>
            <person name="Zhang J.-S."/>
            <person name="Tsai W.-C."/>
            <person name="Van De Peer Y."/>
            <person name="Liu Z.-J."/>
        </authorList>
    </citation>
    <scope>NUCLEOTIDE SEQUENCE</scope>
    <source>
        <strain evidence="6">CP</strain>
        <tissue evidence="6">Leaves</tissue>
    </source>
</reference>
<dbReference type="GO" id="GO:0009626">
    <property type="term" value="P:plant-type hypersensitive response"/>
    <property type="evidence" value="ECO:0007669"/>
    <property type="project" value="UniProtKB-ARBA"/>
</dbReference>
<dbReference type="PANTHER" id="PTHR23155:SF1076">
    <property type="entry name" value="LEUCINE-RICH REPEAT (LRR) FAMILY PROTEIN-RELATED"/>
    <property type="match status" value="1"/>
</dbReference>
<keyword evidence="1" id="KW-0677">Repeat</keyword>
<evidence type="ECO:0008006" key="8">
    <source>
        <dbReference type="Google" id="ProtNLM"/>
    </source>
</evidence>
<evidence type="ECO:0000259" key="4">
    <source>
        <dbReference type="Pfam" id="PF23559"/>
    </source>
</evidence>
<feature type="compositionally biased region" description="Low complexity" evidence="3">
    <location>
        <begin position="123"/>
        <end position="139"/>
    </location>
</feature>
<proteinExistence type="predicted"/>
<dbReference type="Pfam" id="PF23598">
    <property type="entry name" value="LRR_14"/>
    <property type="match status" value="1"/>
</dbReference>
<dbReference type="PANTHER" id="PTHR23155">
    <property type="entry name" value="DISEASE RESISTANCE PROTEIN RP"/>
    <property type="match status" value="1"/>
</dbReference>
<evidence type="ECO:0000259" key="5">
    <source>
        <dbReference type="Pfam" id="PF23598"/>
    </source>
</evidence>
<dbReference type="Proteomes" id="UP001180020">
    <property type="component" value="Unassembled WGS sequence"/>
</dbReference>
<feature type="domain" description="Disease resistance protein winged helix" evidence="4">
    <location>
        <begin position="199"/>
        <end position="268"/>
    </location>
</feature>
<comment type="caution">
    <text evidence="6">The sequence shown here is derived from an EMBL/GenBank/DDBJ whole genome shotgun (WGS) entry which is preliminary data.</text>
</comment>
<dbReference type="InterPro" id="IPR055414">
    <property type="entry name" value="LRR_R13L4/SHOC2-like"/>
</dbReference>
<dbReference type="Gene3D" id="1.10.10.10">
    <property type="entry name" value="Winged helix-like DNA-binding domain superfamily/Winged helix DNA-binding domain"/>
    <property type="match status" value="1"/>
</dbReference>
<feature type="compositionally biased region" description="Basic and acidic residues" evidence="3">
    <location>
        <begin position="158"/>
        <end position="167"/>
    </location>
</feature>
<feature type="domain" description="Disease resistance R13L4/SHOC-2-like LRR" evidence="5">
    <location>
        <begin position="363"/>
        <end position="628"/>
    </location>
</feature>
<reference evidence="6" key="1">
    <citation type="journal article" date="2023" name="Nat. Commun.">
        <title>Diploid and tetraploid genomes of Acorus and the evolution of monocots.</title>
        <authorList>
            <person name="Ma L."/>
            <person name="Liu K.W."/>
            <person name="Li Z."/>
            <person name="Hsiao Y.Y."/>
            <person name="Qi Y."/>
            <person name="Fu T."/>
            <person name="Tang G.D."/>
            <person name="Zhang D."/>
            <person name="Sun W.H."/>
            <person name="Liu D.K."/>
            <person name="Li Y."/>
            <person name="Chen G.Z."/>
            <person name="Liu X.D."/>
            <person name="Liao X.Y."/>
            <person name="Jiang Y.T."/>
            <person name="Yu X."/>
            <person name="Hao Y."/>
            <person name="Huang J."/>
            <person name="Zhao X.W."/>
            <person name="Ke S."/>
            <person name="Chen Y.Y."/>
            <person name="Wu W.L."/>
            <person name="Hsu J.L."/>
            <person name="Lin Y.F."/>
            <person name="Huang M.D."/>
            <person name="Li C.Y."/>
            <person name="Huang L."/>
            <person name="Wang Z.W."/>
            <person name="Zhao X."/>
            <person name="Zhong W.Y."/>
            <person name="Peng D.H."/>
            <person name="Ahmad S."/>
            <person name="Lan S."/>
            <person name="Zhang J.S."/>
            <person name="Tsai W.C."/>
            <person name="Van de Peer Y."/>
            <person name="Liu Z.J."/>
        </authorList>
    </citation>
    <scope>NUCLEOTIDE SEQUENCE</scope>
    <source>
        <strain evidence="6">CP</strain>
    </source>
</reference>
<sequence>MMKVRVTEEVISLLMKQLAHARKQVEGSGETPISSPINFLFQKIQSNLEVMNKVFLTAEEWEDGVIRGIQSVARDVYDMILVGEQQIQGAEPNISEIEVLQEKLQSIDDKIDTIKVKVASSLPSNPEEPSAGASSSSTSRNHDPDEPSAGASSSSTSRNHEASDNHKSTRMTKVLMSSLQVSYDKLKPRLKDCLLCFSVFPEKAVIKKRQVIYWWIGEGLVIQTHEKTAEEMGEDFFKELIRREFIEPVPIKRKKDAKSCKMHPWIRQMLILVAKQQCFFKFNEEGNPEMNFSTSGRSCLMKDPKGSSQMRLDKVQTDKGELRTLFNVDVSYLKLDKSWITEMKKIKTLQLGRWVNRPTHHIEVDDSAFLEGLKYLTNLKYLSLNGISRITKIPNLLSNLISLIVLDLRACHNLEKLPDSITSLKKLTHLDVTECYLLDHMPKGLSSLSVLQVLKGFVVGNSRSKDPCKLSELSKLKDLRKLSINIGGEAVLSKEELEQMKSLDALRSLTITWAVVENQSDSGEDVLRRSATMITESFSLPPNLEKLDLRCFPRTVSPKWLEPSNLSKLKKLYIRGGSLINLPPGPWTVLEVLRLKSLKNFVMTCDDVKAEAAEFPCLVYFEALKCQELQAMESFPCDKEDGVWVKDI</sequence>
<dbReference type="GO" id="GO:0002758">
    <property type="term" value="P:innate immune response-activating signaling pathway"/>
    <property type="evidence" value="ECO:0007669"/>
    <property type="project" value="UniProtKB-ARBA"/>
</dbReference>
<evidence type="ECO:0000256" key="2">
    <source>
        <dbReference type="ARBA" id="ARBA00022821"/>
    </source>
</evidence>
<protein>
    <recommendedName>
        <fullName evidence="8">Disease resistance RPP13-like protein 4</fullName>
    </recommendedName>
</protein>
<evidence type="ECO:0000256" key="3">
    <source>
        <dbReference type="SAM" id="MobiDB-lite"/>
    </source>
</evidence>
<dbReference type="EMBL" id="JAUJYO010000015">
    <property type="protein sequence ID" value="KAK1297017.1"/>
    <property type="molecule type" value="Genomic_DNA"/>
</dbReference>
<accession>A0AAV9D814</accession>
<evidence type="ECO:0000313" key="6">
    <source>
        <dbReference type="EMBL" id="KAK1297017.1"/>
    </source>
</evidence>